<dbReference type="AlphaFoldDB" id="A0A5M5BVP7"/>
<keyword evidence="2" id="KW-0378">Hydrolase</keyword>
<dbReference type="InterPro" id="IPR058848">
    <property type="entry name" value="Ulvan_lyase_C"/>
</dbReference>
<dbReference type="Pfam" id="PF26374">
    <property type="entry name" value="Ulvan_lyaseC"/>
    <property type="match status" value="1"/>
</dbReference>
<dbReference type="GO" id="GO:0016798">
    <property type="term" value="F:hydrolase activity, acting on glycosyl bonds"/>
    <property type="evidence" value="ECO:0007669"/>
    <property type="project" value="UniProtKB-KW"/>
</dbReference>
<feature type="non-terminal residue" evidence="2">
    <location>
        <position position="1"/>
    </location>
</feature>
<evidence type="ECO:0000313" key="2">
    <source>
        <dbReference type="EMBL" id="KAA3937653.1"/>
    </source>
</evidence>
<name>A0A5M5BVP7_BACOV</name>
<accession>A0A5M5BVP7</accession>
<protein>
    <submittedName>
        <fullName evidence="2">Six-hairpin glycosidase</fullName>
    </submittedName>
</protein>
<keyword evidence="2" id="KW-0326">Glycosidase</keyword>
<comment type="caution">
    <text evidence="2">The sequence shown here is derived from an EMBL/GenBank/DDBJ whole genome shotgun (WGS) entry which is preliminary data.</text>
</comment>
<dbReference type="Proteomes" id="UP000323717">
    <property type="component" value="Unassembled WGS sequence"/>
</dbReference>
<sequence length="296" mass="32714">SIVTTGAETGYYVDVFRSRKEKGGDKMHDYFYHNLGQTLTLTAADGSDLNLQPTEELAFAGAHLYAYSYLYDKKVAATNKDVKATFTIDMKDKDGDDIYMNLWMKGEPDREVFTALAPMTEGLSRTPNMPYNIKEQPTLTFVARQHGEAWNRPFVSIYEPSTKKEPSAIQSVSYFDAEGAGLEDFAGICVKSKNGRIDHIFSLSDAAQTATYQGMKVKADYAVISNEYAGNRTLFLGNGTQLVAPGVMIQTDNAANVLLEKKEGKWYIISSAPCTVVIGDKKIKSDASSEPMLLRI</sequence>
<dbReference type="Gene3D" id="2.70.98.70">
    <property type="match status" value="1"/>
</dbReference>
<reference evidence="2 3" key="1">
    <citation type="journal article" date="2019" name="Nat. Med.">
        <title>A library of human gut bacterial isolates paired with longitudinal multiomics data enables mechanistic microbiome research.</title>
        <authorList>
            <person name="Poyet M."/>
            <person name="Groussin M."/>
            <person name="Gibbons S.M."/>
            <person name="Avila-Pacheco J."/>
            <person name="Jiang X."/>
            <person name="Kearney S.M."/>
            <person name="Perrotta A.R."/>
            <person name="Berdy B."/>
            <person name="Zhao S."/>
            <person name="Lieberman T.D."/>
            <person name="Swanson P.K."/>
            <person name="Smith M."/>
            <person name="Roesemann S."/>
            <person name="Alexander J.E."/>
            <person name="Rich S.A."/>
            <person name="Livny J."/>
            <person name="Vlamakis H."/>
            <person name="Clish C."/>
            <person name="Bullock K."/>
            <person name="Deik A."/>
            <person name="Scott J."/>
            <person name="Pierce K.A."/>
            <person name="Xavier R.J."/>
            <person name="Alm E.J."/>
        </authorList>
    </citation>
    <scope>NUCLEOTIDE SEQUENCE [LARGE SCALE GENOMIC DNA]</scope>
    <source>
        <strain evidence="2 3">BIOML-A163</strain>
    </source>
</reference>
<organism evidence="2 3">
    <name type="scientific">Bacteroides ovatus</name>
    <dbReference type="NCBI Taxonomy" id="28116"/>
    <lineage>
        <taxon>Bacteria</taxon>
        <taxon>Pseudomonadati</taxon>
        <taxon>Bacteroidota</taxon>
        <taxon>Bacteroidia</taxon>
        <taxon>Bacteroidales</taxon>
        <taxon>Bacteroidaceae</taxon>
        <taxon>Bacteroides</taxon>
    </lineage>
</organism>
<proteinExistence type="predicted"/>
<feature type="domain" description="Endo-acting ulvan lyase C-terminal" evidence="1">
    <location>
        <begin position="169"/>
        <end position="258"/>
    </location>
</feature>
<dbReference type="EMBL" id="VWLE01000590">
    <property type="protein sequence ID" value="KAA3937653.1"/>
    <property type="molecule type" value="Genomic_DNA"/>
</dbReference>
<gene>
    <name evidence="2" type="ORF">F3D71_25795</name>
</gene>
<evidence type="ECO:0000259" key="1">
    <source>
        <dbReference type="Pfam" id="PF26374"/>
    </source>
</evidence>
<evidence type="ECO:0000313" key="3">
    <source>
        <dbReference type="Proteomes" id="UP000323717"/>
    </source>
</evidence>